<organism evidence="4 5">
    <name type="scientific">Phaseolus angularis</name>
    <name type="common">Azuki bean</name>
    <name type="synonym">Vigna angularis</name>
    <dbReference type="NCBI Taxonomy" id="3914"/>
    <lineage>
        <taxon>Eukaryota</taxon>
        <taxon>Viridiplantae</taxon>
        <taxon>Streptophyta</taxon>
        <taxon>Embryophyta</taxon>
        <taxon>Tracheophyta</taxon>
        <taxon>Spermatophyta</taxon>
        <taxon>Magnoliopsida</taxon>
        <taxon>eudicotyledons</taxon>
        <taxon>Gunneridae</taxon>
        <taxon>Pentapetalae</taxon>
        <taxon>rosids</taxon>
        <taxon>fabids</taxon>
        <taxon>Fabales</taxon>
        <taxon>Fabaceae</taxon>
        <taxon>Papilionoideae</taxon>
        <taxon>50 kb inversion clade</taxon>
        <taxon>NPAAA clade</taxon>
        <taxon>indigoferoid/millettioid clade</taxon>
        <taxon>Phaseoleae</taxon>
        <taxon>Vigna</taxon>
    </lineage>
</organism>
<dbReference type="InterPro" id="IPR050481">
    <property type="entry name" value="UDP-glycosyltransf_plant"/>
</dbReference>
<evidence type="ECO:0000256" key="2">
    <source>
        <dbReference type="ARBA" id="ARBA00022676"/>
    </source>
</evidence>
<name>A0A8T0KEB9_PHAAN</name>
<proteinExistence type="inferred from homology"/>
<reference evidence="4 5" key="1">
    <citation type="submission" date="2020-05" db="EMBL/GenBank/DDBJ databases">
        <title>Vigna angularis (adzuki bean) Var. LongXiaoDou No. 4 denovo assembly.</title>
        <authorList>
            <person name="Xiang H."/>
        </authorList>
    </citation>
    <scope>NUCLEOTIDE SEQUENCE [LARGE SCALE GENOMIC DNA]</scope>
    <source>
        <tissue evidence="4">Leaf</tissue>
    </source>
</reference>
<comment type="similarity">
    <text evidence="1">Belongs to the UDP-glycosyltransferase family.</text>
</comment>
<evidence type="ECO:0000256" key="1">
    <source>
        <dbReference type="ARBA" id="ARBA00009995"/>
    </source>
</evidence>
<dbReference type="Gene3D" id="3.40.50.2000">
    <property type="entry name" value="Glycogen Phosphorylase B"/>
    <property type="match status" value="1"/>
</dbReference>
<dbReference type="PANTHER" id="PTHR48048:SF94">
    <property type="entry name" value="GLYCOSYLTRANSFERASE"/>
    <property type="match status" value="1"/>
</dbReference>
<evidence type="ECO:0000313" key="4">
    <source>
        <dbReference type="EMBL" id="KAG2396833.1"/>
    </source>
</evidence>
<dbReference type="GO" id="GO:0035251">
    <property type="term" value="F:UDP-glucosyltransferase activity"/>
    <property type="evidence" value="ECO:0007669"/>
    <property type="project" value="InterPro"/>
</dbReference>
<dbReference type="FunFam" id="3.40.50.2000:FF:000080">
    <property type="entry name" value="Glycosyltransferase"/>
    <property type="match status" value="1"/>
</dbReference>
<dbReference type="AlphaFoldDB" id="A0A8T0KEB9"/>
<dbReference type="PANTHER" id="PTHR48048">
    <property type="entry name" value="GLYCOSYLTRANSFERASE"/>
    <property type="match status" value="1"/>
</dbReference>
<comment type="caution">
    <text evidence="4">The sequence shown here is derived from an EMBL/GenBank/DDBJ whole genome shotgun (WGS) entry which is preliminary data.</text>
</comment>
<evidence type="ECO:0000313" key="5">
    <source>
        <dbReference type="Proteomes" id="UP000743370"/>
    </source>
</evidence>
<sequence>MTNNAELIFIPSPGIGHLTSSLEFAQLLINRDNHLSVTILCIKIPLTPFADSYIKSALASQPQIKLIDLPLGELPPRELIFKSPEHYICTFIESLKPHVKATLENILSSYPRSESQPVVRLVLDFFCLSMIDVGNELGIPSYMFMTSNVAFSAFILSLLNRGIEDVFNVSEPDLLIRGFPDPVPLSVFPDAAFNKDGGYAAYYKLAQRFLDTEGIIVNSFSDLEKYAIDALSDGQSQVPPIYTVGPLIDLKVELRLDYRSSSDLVTAKEIEEGLKKLMDKDSMVHKNVLAMKEKARKVVLTSGSSFIAVGKLIDYILGRN</sequence>
<gene>
    <name evidence="4" type="ORF">HKW66_Vig0231080</name>
</gene>
<keyword evidence="3" id="KW-0808">Transferase</keyword>
<dbReference type="Proteomes" id="UP000743370">
    <property type="component" value="Unassembled WGS sequence"/>
</dbReference>
<protein>
    <submittedName>
        <fullName evidence="4">UDP-glycosyltransferase protein</fullName>
    </submittedName>
</protein>
<dbReference type="SUPFAM" id="SSF53756">
    <property type="entry name" value="UDP-Glycosyltransferase/glycogen phosphorylase"/>
    <property type="match status" value="1"/>
</dbReference>
<dbReference type="EMBL" id="JABFOF010000005">
    <property type="protein sequence ID" value="KAG2396833.1"/>
    <property type="molecule type" value="Genomic_DNA"/>
</dbReference>
<evidence type="ECO:0000256" key="3">
    <source>
        <dbReference type="ARBA" id="ARBA00022679"/>
    </source>
</evidence>
<keyword evidence="2" id="KW-0328">Glycosyltransferase</keyword>
<accession>A0A8T0KEB9</accession>